<protein>
    <submittedName>
        <fullName evidence="1">Uncharacterized protein</fullName>
    </submittedName>
</protein>
<dbReference type="Pfam" id="PF06892">
    <property type="entry name" value="Phage_CP76"/>
    <property type="match status" value="1"/>
</dbReference>
<dbReference type="InterPro" id="IPR009679">
    <property type="entry name" value="Phage_186_CII-like"/>
</dbReference>
<dbReference type="Proteomes" id="UP000193303">
    <property type="component" value="Unassembled WGS sequence"/>
</dbReference>
<dbReference type="InterPro" id="IPR048188">
    <property type="entry name" value="YmfL-like"/>
</dbReference>
<dbReference type="NCBIfam" id="NF041471">
    <property type="entry name" value="phage_reg_YmfL"/>
    <property type="match status" value="1"/>
</dbReference>
<reference evidence="2" key="1">
    <citation type="submission" date="2017-01" db="EMBL/GenBank/DDBJ databases">
        <authorList>
            <person name="Mah S.A."/>
            <person name="Swanson W.J."/>
            <person name="Moy G.W."/>
            <person name="Vacquier V.D."/>
        </authorList>
    </citation>
    <scope>NUCLEOTIDE SEQUENCE [LARGE SCALE GENOMIC DNA]</scope>
    <source>
        <strain evidence="2">124861</strain>
    </source>
</reference>
<evidence type="ECO:0000313" key="1">
    <source>
        <dbReference type="EMBL" id="OSI24656.1"/>
    </source>
</evidence>
<sequence>MDIKEAIKRMCQSVSGGYATMASMLGITKAALENRIYEVKGQRVSIEEAMMMQRLTGSTAFAEAVAHESGGVFVSLPEAEYAEEDIQAAFMSLSEAVGQFVTEWRDAVDDGELTPNEARRLEAVESRICSQAATIVALTKKYCARSEDENAGK</sequence>
<organism evidence="1 2">
    <name type="scientific">Neisseria dumasiana</name>
    <dbReference type="NCBI Taxonomy" id="1931275"/>
    <lineage>
        <taxon>Bacteria</taxon>
        <taxon>Pseudomonadati</taxon>
        <taxon>Pseudomonadota</taxon>
        <taxon>Betaproteobacteria</taxon>
        <taxon>Neisseriales</taxon>
        <taxon>Neisseriaceae</taxon>
        <taxon>Neisseria</taxon>
    </lineage>
</organism>
<comment type="caution">
    <text evidence="1">The sequence shown here is derived from an EMBL/GenBank/DDBJ whole genome shotgun (WGS) entry which is preliminary data.</text>
</comment>
<proteinExistence type="predicted"/>
<dbReference type="EMBL" id="MTAB01000003">
    <property type="protein sequence ID" value="OSI24656.1"/>
    <property type="molecule type" value="Genomic_DNA"/>
</dbReference>
<accession>A0A1X3DKN2</accession>
<evidence type="ECO:0000313" key="2">
    <source>
        <dbReference type="Proteomes" id="UP000193303"/>
    </source>
</evidence>
<dbReference type="AlphaFoldDB" id="A0A1X3DKN2"/>
<dbReference type="RefSeq" id="WP_085358072.1">
    <property type="nucleotide sequence ID" value="NZ_MTAB01000003.1"/>
</dbReference>
<name>A0A1X3DKN2_9NEIS</name>
<dbReference type="OrthoDB" id="8595569at2"/>
<dbReference type="GO" id="GO:0003677">
    <property type="term" value="F:DNA binding"/>
    <property type="evidence" value="ECO:0007669"/>
    <property type="project" value="InterPro"/>
</dbReference>
<gene>
    <name evidence="1" type="ORF">BV912_02035</name>
</gene>